<evidence type="ECO:0000313" key="2">
    <source>
        <dbReference type="Proteomes" id="UP001165960"/>
    </source>
</evidence>
<proteinExistence type="predicted"/>
<sequence>MLLVFFLSFLDLLSAGSPYVYGGGCTIIKNTLYYVGGATDNLGRSPIKQNFMLDLSAPFSIDQYGEAPWKPVIASGNDISYSNFPAVVPQGDYGILMFGGEATSANKSIQVLDVVDRSWSTEATSSLGWVKLAKLYSLPTNVSLSKSSFVQSDIYPEEYFVLGGRFYNGSESSAVYPNQVFKYNRTSYSWSFFVDFKRKVQGHTTIVHNGKLFVIGGADPDSGFQAYPLDDVHYIDLRTGLTGTFSTKGDIPAGRVGHSSVVVGSKVYSVGGANEAYLSSFFLGLMIVLDLNSYTWSTINVSGFIGNYAGCLAVYKGVLVHAFGFQGMAMSNTQLISLKDNAVLNSLNMLPDNSHQVSAIWIVLTSVFGGILLLLLIFVLVYFIWWRYTNSKKVTKMPLPQVNQTSIWTEELRPGFDSDFSRHSAGPKL</sequence>
<dbReference type="EMBL" id="QTSX02001431">
    <property type="protein sequence ID" value="KAJ9082445.1"/>
    <property type="molecule type" value="Genomic_DNA"/>
</dbReference>
<keyword evidence="2" id="KW-1185">Reference proteome</keyword>
<dbReference type="Proteomes" id="UP001165960">
    <property type="component" value="Unassembled WGS sequence"/>
</dbReference>
<reference evidence="1" key="1">
    <citation type="submission" date="2022-04" db="EMBL/GenBank/DDBJ databases">
        <title>Genome of the entomopathogenic fungus Entomophthora muscae.</title>
        <authorList>
            <person name="Elya C."/>
            <person name="Lovett B.R."/>
            <person name="Lee E."/>
            <person name="Macias A.M."/>
            <person name="Hajek A.E."/>
            <person name="De Bivort B.L."/>
            <person name="Kasson M.T."/>
            <person name="De Fine Licht H.H."/>
            <person name="Stajich J.E."/>
        </authorList>
    </citation>
    <scope>NUCLEOTIDE SEQUENCE</scope>
    <source>
        <strain evidence="1">Berkeley</strain>
    </source>
</reference>
<comment type="caution">
    <text evidence="1">The sequence shown here is derived from an EMBL/GenBank/DDBJ whole genome shotgun (WGS) entry which is preliminary data.</text>
</comment>
<protein>
    <submittedName>
        <fullName evidence="1">Uncharacterized protein</fullName>
    </submittedName>
</protein>
<accession>A0ACC2U6I1</accession>
<evidence type="ECO:0000313" key="1">
    <source>
        <dbReference type="EMBL" id="KAJ9082445.1"/>
    </source>
</evidence>
<gene>
    <name evidence="1" type="ORF">DSO57_1004366</name>
</gene>
<organism evidence="1 2">
    <name type="scientific">Entomophthora muscae</name>
    <dbReference type="NCBI Taxonomy" id="34485"/>
    <lineage>
        <taxon>Eukaryota</taxon>
        <taxon>Fungi</taxon>
        <taxon>Fungi incertae sedis</taxon>
        <taxon>Zoopagomycota</taxon>
        <taxon>Entomophthoromycotina</taxon>
        <taxon>Entomophthoromycetes</taxon>
        <taxon>Entomophthorales</taxon>
        <taxon>Entomophthoraceae</taxon>
        <taxon>Entomophthora</taxon>
    </lineage>
</organism>
<name>A0ACC2U6I1_9FUNG</name>